<dbReference type="AlphaFoldDB" id="A0A1I7L4R5"/>
<evidence type="ECO:0000259" key="2">
    <source>
        <dbReference type="PROSITE" id="PS50006"/>
    </source>
</evidence>
<feature type="region of interest" description="Disordered" evidence="1">
    <location>
        <begin position="275"/>
        <end position="369"/>
    </location>
</feature>
<accession>A0A1I7L4R5</accession>
<dbReference type="Proteomes" id="UP000199391">
    <property type="component" value="Unassembled WGS sequence"/>
</dbReference>
<dbReference type="EMBL" id="FPBO01000023">
    <property type="protein sequence ID" value="SFV04700.1"/>
    <property type="molecule type" value="Genomic_DNA"/>
</dbReference>
<evidence type="ECO:0000313" key="4">
    <source>
        <dbReference type="Proteomes" id="UP000199391"/>
    </source>
</evidence>
<keyword evidence="4" id="KW-1185">Reference proteome</keyword>
<dbReference type="Gene3D" id="2.60.200.20">
    <property type="match status" value="1"/>
</dbReference>
<evidence type="ECO:0000313" key="3">
    <source>
        <dbReference type="EMBL" id="SFV04700.1"/>
    </source>
</evidence>
<dbReference type="SMART" id="SM00240">
    <property type="entry name" value="FHA"/>
    <property type="match status" value="1"/>
</dbReference>
<proteinExistence type="predicted"/>
<dbReference type="STRING" id="1035707.SAMN05216552_102334"/>
<dbReference type="Pfam" id="PF20232">
    <property type="entry name" value="T6SS_FHA_C"/>
    <property type="match status" value="1"/>
</dbReference>
<dbReference type="OrthoDB" id="273564at2"/>
<dbReference type="InterPro" id="IPR000253">
    <property type="entry name" value="FHA_dom"/>
</dbReference>
<dbReference type="InterPro" id="IPR046883">
    <property type="entry name" value="T6SS_FHA_C"/>
</dbReference>
<feature type="compositionally biased region" description="Low complexity" evidence="1">
    <location>
        <begin position="317"/>
        <end position="338"/>
    </location>
</feature>
<dbReference type="Pfam" id="PF00498">
    <property type="entry name" value="FHA"/>
    <property type="match status" value="1"/>
</dbReference>
<sequence length="578" mass="60697">MSLTLRIQSYRKQAPAVPVERRFDQLGGTIGRAAGNDLELPDPGKYISRNHSKIDFAEGRYTLMDLGANPSWINDRPVGAGKTASLEHGDRLMIGDYVLEVLVERPGAAAVPVFEPETSAELPFQAQPAAPPSPHEGPSFDELRDTLAGVKILDVAGGFDPLAAPSANDPLGLNMLGGAEPMPLAQQPAAFRGSEPDHVSPQFIPMPGALLPGHAAAPQPAAYVPESPPVSPYSSEPTVLTIRATQPPQMPGMAAAPPPSMLIPDDYDPLADFLPPRVGAQAPAQGGGWQQPVPALGQGAQGWPEPGGMPSGGQAGYPGQAGASAGSQPAWPAHAATPPSAPAGWPQPPVHGGAPAGWPASPLPPAGAPGWPQPAAAVVYPSAGGDEVLQALLRGMGLSGLQLKKSPAETAELAGMMLREATAGTMAVLMARAMTKRESRLEMTVLGAQANNPLKFFPDAESALSQMLTNALSGYMPPVKSIGSAFEDLKAHELAVIAGMRAALDGVMARFNPALIEAKEPEGVMDKMMVNARKARMWDRMVELYDDILREADDDFQHLFGEKFSAAYEEQIGRLHRK</sequence>
<organism evidence="3 4">
    <name type="scientific">Pseudoduganella namucuonensis</name>
    <dbReference type="NCBI Taxonomy" id="1035707"/>
    <lineage>
        <taxon>Bacteria</taxon>
        <taxon>Pseudomonadati</taxon>
        <taxon>Pseudomonadota</taxon>
        <taxon>Betaproteobacteria</taxon>
        <taxon>Burkholderiales</taxon>
        <taxon>Oxalobacteraceae</taxon>
        <taxon>Telluria group</taxon>
        <taxon>Pseudoduganella</taxon>
    </lineage>
</organism>
<dbReference type="PROSITE" id="PS50006">
    <property type="entry name" value="FHA_DOMAIN"/>
    <property type="match status" value="1"/>
</dbReference>
<feature type="compositionally biased region" description="Pro residues" evidence="1">
    <location>
        <begin position="339"/>
        <end position="349"/>
    </location>
</feature>
<evidence type="ECO:0000256" key="1">
    <source>
        <dbReference type="SAM" id="MobiDB-lite"/>
    </source>
</evidence>
<reference evidence="4" key="1">
    <citation type="submission" date="2016-10" db="EMBL/GenBank/DDBJ databases">
        <authorList>
            <person name="Varghese N."/>
            <person name="Submissions S."/>
        </authorList>
    </citation>
    <scope>NUCLEOTIDE SEQUENCE [LARGE SCALE GENOMIC DNA]</scope>
    <source>
        <strain evidence="4">CGMCC 1.11014</strain>
    </source>
</reference>
<name>A0A1I7L4R5_9BURK</name>
<dbReference type="InterPro" id="IPR008984">
    <property type="entry name" value="SMAD_FHA_dom_sf"/>
</dbReference>
<gene>
    <name evidence="3" type="ORF">SAMN05216552_102334</name>
</gene>
<dbReference type="SUPFAM" id="SSF49879">
    <property type="entry name" value="SMAD/FHA domain"/>
    <property type="match status" value="1"/>
</dbReference>
<dbReference type="CDD" id="cd00060">
    <property type="entry name" value="FHA"/>
    <property type="match status" value="1"/>
</dbReference>
<dbReference type="NCBIfam" id="TIGR03354">
    <property type="entry name" value="VI_FHA"/>
    <property type="match status" value="1"/>
</dbReference>
<feature type="compositionally biased region" description="Low complexity" evidence="1">
    <location>
        <begin position="275"/>
        <end position="295"/>
    </location>
</feature>
<protein>
    <submittedName>
        <fullName evidence="3">FHA domain protein</fullName>
    </submittedName>
</protein>
<dbReference type="InterPro" id="IPR017735">
    <property type="entry name" value="T6SS_FHA"/>
</dbReference>
<feature type="domain" description="FHA" evidence="2">
    <location>
        <begin position="28"/>
        <end position="78"/>
    </location>
</feature>